<feature type="domain" description="MacB-like periplasmic core" evidence="9">
    <location>
        <begin position="22"/>
        <end position="189"/>
    </location>
</feature>
<dbReference type="OrthoDB" id="9793166at2"/>
<dbReference type="PANTHER" id="PTHR30572">
    <property type="entry name" value="MEMBRANE COMPONENT OF TRANSPORTER-RELATED"/>
    <property type="match status" value="1"/>
</dbReference>
<dbReference type="GO" id="GO:0022857">
    <property type="term" value="F:transmembrane transporter activity"/>
    <property type="evidence" value="ECO:0007669"/>
    <property type="project" value="TreeGrafter"/>
</dbReference>
<dbReference type="Proteomes" id="UP000261166">
    <property type="component" value="Unassembled WGS sequence"/>
</dbReference>
<dbReference type="InterPro" id="IPR050250">
    <property type="entry name" value="Macrolide_Exporter_MacB"/>
</dbReference>
<dbReference type="AlphaFoldDB" id="A0A3E3IR25"/>
<dbReference type="RefSeq" id="WP_025487396.1">
    <property type="nucleotide sequence ID" value="NZ_CALBAU010000307.1"/>
</dbReference>
<dbReference type="EMBL" id="QVLV01000010">
    <property type="protein sequence ID" value="RGE58882.1"/>
    <property type="molecule type" value="Genomic_DNA"/>
</dbReference>
<feature type="transmembrane region" description="Helical" evidence="7">
    <location>
        <begin position="349"/>
        <end position="369"/>
    </location>
</feature>
<feature type="transmembrane region" description="Helical" evidence="7">
    <location>
        <begin position="644"/>
        <end position="668"/>
    </location>
</feature>
<evidence type="ECO:0000313" key="10">
    <source>
        <dbReference type="EMBL" id="RGE58882.1"/>
    </source>
</evidence>
<comment type="caution">
    <text evidence="11">The sequence shown here is derived from an EMBL/GenBank/DDBJ whole genome shotgun (WGS) entry which is preliminary data.</text>
</comment>
<feature type="transmembrane region" description="Helical" evidence="7">
    <location>
        <begin position="21"/>
        <end position="40"/>
    </location>
</feature>
<feature type="domain" description="ABC3 transporter permease C-terminal" evidence="8">
    <location>
        <begin position="655"/>
        <end position="770"/>
    </location>
</feature>
<keyword evidence="5 7" id="KW-0472">Membrane</keyword>
<evidence type="ECO:0000313" key="11">
    <source>
        <dbReference type="EMBL" id="RGE69381.1"/>
    </source>
</evidence>
<dbReference type="Pfam" id="PF02687">
    <property type="entry name" value="FtsX"/>
    <property type="match status" value="2"/>
</dbReference>
<dbReference type="InterPro" id="IPR003838">
    <property type="entry name" value="ABC3_permease_C"/>
</dbReference>
<keyword evidence="2" id="KW-1003">Cell membrane</keyword>
<protein>
    <submittedName>
        <fullName evidence="11">ABC transporter permease</fullName>
    </submittedName>
</protein>
<evidence type="ECO:0000259" key="9">
    <source>
        <dbReference type="Pfam" id="PF12704"/>
    </source>
</evidence>
<feature type="transmembrane region" description="Helical" evidence="7">
    <location>
        <begin position="252"/>
        <end position="275"/>
    </location>
</feature>
<evidence type="ECO:0000256" key="5">
    <source>
        <dbReference type="ARBA" id="ARBA00023136"/>
    </source>
</evidence>
<evidence type="ECO:0000256" key="4">
    <source>
        <dbReference type="ARBA" id="ARBA00022989"/>
    </source>
</evidence>
<comment type="similarity">
    <text evidence="6">Belongs to the ABC-4 integral membrane protein family.</text>
</comment>
<dbReference type="InterPro" id="IPR025857">
    <property type="entry name" value="MacB_PCD"/>
</dbReference>
<evidence type="ECO:0000256" key="2">
    <source>
        <dbReference type="ARBA" id="ARBA00022475"/>
    </source>
</evidence>
<feature type="domain" description="ABC3 transporter permease C-terminal" evidence="8">
    <location>
        <begin position="258"/>
        <end position="381"/>
    </location>
</feature>
<dbReference type="EMBL" id="QVLU01000016">
    <property type="protein sequence ID" value="RGE69381.1"/>
    <property type="molecule type" value="Genomic_DNA"/>
</dbReference>
<organism evidence="11 13">
    <name type="scientific">Eisenbergiella massiliensis</name>
    <dbReference type="NCBI Taxonomy" id="1720294"/>
    <lineage>
        <taxon>Bacteria</taxon>
        <taxon>Bacillati</taxon>
        <taxon>Bacillota</taxon>
        <taxon>Clostridia</taxon>
        <taxon>Lachnospirales</taxon>
        <taxon>Lachnospiraceae</taxon>
        <taxon>Eisenbergiella</taxon>
    </lineage>
</organism>
<feature type="transmembrane region" description="Helical" evidence="7">
    <location>
        <begin position="422"/>
        <end position="446"/>
    </location>
</feature>
<evidence type="ECO:0000256" key="1">
    <source>
        <dbReference type="ARBA" id="ARBA00004651"/>
    </source>
</evidence>
<keyword evidence="12" id="KW-1185">Reference proteome</keyword>
<gene>
    <name evidence="11" type="ORF">DWY69_17170</name>
    <name evidence="10" type="ORF">DXC51_15895</name>
</gene>
<dbReference type="Pfam" id="PF12704">
    <property type="entry name" value="MacB_PCD"/>
    <property type="match status" value="1"/>
</dbReference>
<evidence type="ECO:0000313" key="12">
    <source>
        <dbReference type="Proteomes" id="UP000260812"/>
    </source>
</evidence>
<keyword evidence="4 7" id="KW-1133">Transmembrane helix</keyword>
<evidence type="ECO:0000256" key="3">
    <source>
        <dbReference type="ARBA" id="ARBA00022692"/>
    </source>
</evidence>
<evidence type="ECO:0000313" key="13">
    <source>
        <dbReference type="Proteomes" id="UP000261166"/>
    </source>
</evidence>
<dbReference type="Proteomes" id="UP000260812">
    <property type="component" value="Unassembled WGS sequence"/>
</dbReference>
<reference evidence="12 13" key="1">
    <citation type="submission" date="2018-08" db="EMBL/GenBank/DDBJ databases">
        <title>A genome reference for cultivated species of the human gut microbiota.</title>
        <authorList>
            <person name="Zou Y."/>
            <person name="Xue W."/>
            <person name="Luo G."/>
        </authorList>
    </citation>
    <scope>NUCLEOTIDE SEQUENCE [LARGE SCALE GENOMIC DNA]</scope>
    <source>
        <strain evidence="11 13">AF26-4BH</strain>
        <strain evidence="10 12">TF05-5AC</strain>
    </source>
</reference>
<proteinExistence type="inferred from homology"/>
<dbReference type="GO" id="GO:0005886">
    <property type="term" value="C:plasma membrane"/>
    <property type="evidence" value="ECO:0007669"/>
    <property type="project" value="UniProtKB-SubCell"/>
</dbReference>
<feature type="transmembrane region" description="Helical" evidence="7">
    <location>
        <begin position="704"/>
        <end position="726"/>
    </location>
</feature>
<dbReference type="GeneID" id="97988309"/>
<sequence>MKSYLELVSISGKVHRRQSRMTRICIILAVFLVAVIFGLADMDIQSMTEQTRHQTGDWHCKFTSIDKITSDYIAARPETGLSGWEGTIPPEAGYSFCEQPVSFYGMDETIFSHIYLGSFISGHSPKSAEEAAVSVTLAQTAGLVTGDTITVNAPDGSPSQLTISGIYENAADTLTTENTNVVLLTLKGLADFDSSDLSAKWQYAVRFSPFCNVLSNITDIIRKYKISETQVVQNMELLSMLGQVPGSNVSEIYSMALLLSIVVMGTCIMMISSSLNSDISQRIKFFGLMRCLGATRRQILRYVRREALQWCVTAIPIGTGLSIVVVWGLCAVMRQLSNAWFGYLPVFGISWLGIGAGSVLGLITVLLAARSPAKMAAKASPLEAVTGNSRQNTSFRHGANTHRWHVETALGIYHAKAKRKSFFLMTGAFAVCITLFLGFCTLVPFIENAFMPKAWAAEISVVSKTNTCSIPADRRDAVAENSSVSRVFGRMFAYDVPIEINGTSYNSNIISYEENQFHWAKEQLTSGSIETVMNTPGQILFVASSDTEVQPGDSIFLTINGNEKKVTVGGILSDSPLARADGIETIICSEETFTRLTGATGYTILDIQFYFGADEEDAAVVESLFDGGVSFSNNLSRVQQQRGLYYAFAAMIYGFLSIIVAITVFHIMNTIRMGVSARTRQYGVMRAIGMSNQQLTRMIAAESASYSVGGIVLGCIFGLWFHWFLYSSLITRTFGIPWSIPWLELFLIIGVILATTVLSVHGPARRLHGMSIVENISSQ</sequence>
<evidence type="ECO:0000259" key="8">
    <source>
        <dbReference type="Pfam" id="PF02687"/>
    </source>
</evidence>
<accession>A0A3E3IR25</accession>
<dbReference type="PANTHER" id="PTHR30572:SF4">
    <property type="entry name" value="ABC TRANSPORTER PERMEASE YTRF"/>
    <property type="match status" value="1"/>
</dbReference>
<evidence type="ECO:0000256" key="7">
    <source>
        <dbReference type="SAM" id="Phobius"/>
    </source>
</evidence>
<keyword evidence="3 7" id="KW-0812">Transmembrane</keyword>
<name>A0A3E3IR25_9FIRM</name>
<comment type="subcellular location">
    <subcellularLocation>
        <location evidence="1">Cell membrane</location>
        <topology evidence="1">Multi-pass membrane protein</topology>
    </subcellularLocation>
</comment>
<feature type="transmembrane region" description="Helical" evidence="7">
    <location>
        <begin position="738"/>
        <end position="760"/>
    </location>
</feature>
<evidence type="ECO:0000256" key="6">
    <source>
        <dbReference type="ARBA" id="ARBA00038076"/>
    </source>
</evidence>
<feature type="transmembrane region" description="Helical" evidence="7">
    <location>
        <begin position="307"/>
        <end position="329"/>
    </location>
</feature>